<dbReference type="KEGG" id="hhl:Halha_2190"/>
<dbReference type="RefSeq" id="WP_015327784.1">
    <property type="nucleotide sequence ID" value="NC_019978.1"/>
</dbReference>
<evidence type="ECO:0000313" key="2">
    <source>
        <dbReference type="Proteomes" id="UP000010880"/>
    </source>
</evidence>
<protein>
    <submittedName>
        <fullName evidence="1">Uncharacterized protein</fullName>
    </submittedName>
</protein>
<name>L0KBZ0_HALHC</name>
<dbReference type="STRING" id="748449.Halha_2190"/>
<evidence type="ECO:0000313" key="1">
    <source>
        <dbReference type="EMBL" id="AGB42070.1"/>
    </source>
</evidence>
<dbReference type="EMBL" id="CP003359">
    <property type="protein sequence ID" value="AGB42070.1"/>
    <property type="molecule type" value="Genomic_DNA"/>
</dbReference>
<dbReference type="AlphaFoldDB" id="L0KBZ0"/>
<reference evidence="2" key="1">
    <citation type="submission" date="2012-02" db="EMBL/GenBank/DDBJ databases">
        <title>The complete genome of Halobacteroides halobius DSM 5150.</title>
        <authorList>
            <person name="Lucas S."/>
            <person name="Copeland A."/>
            <person name="Lapidus A."/>
            <person name="Glavina del Rio T."/>
            <person name="Dalin E."/>
            <person name="Tice H."/>
            <person name="Bruce D."/>
            <person name="Goodwin L."/>
            <person name="Pitluck S."/>
            <person name="Peters L."/>
            <person name="Mikhailova N."/>
            <person name="Gu W."/>
            <person name="Kyrpides N."/>
            <person name="Mavromatis K."/>
            <person name="Ivanova N."/>
            <person name="Brettin T."/>
            <person name="Detter J.C."/>
            <person name="Han C."/>
            <person name="Larimer F."/>
            <person name="Land M."/>
            <person name="Hauser L."/>
            <person name="Markowitz V."/>
            <person name="Cheng J.-F."/>
            <person name="Hugenholtz P."/>
            <person name="Woyke T."/>
            <person name="Wu D."/>
            <person name="Tindall B."/>
            <person name="Pomrenke H."/>
            <person name="Brambilla E."/>
            <person name="Klenk H.-P."/>
            <person name="Eisen J.A."/>
        </authorList>
    </citation>
    <scope>NUCLEOTIDE SEQUENCE [LARGE SCALE GENOMIC DNA]</scope>
    <source>
        <strain evidence="2">ATCC 35273 / DSM 5150 / MD-1</strain>
    </source>
</reference>
<keyword evidence="2" id="KW-1185">Reference proteome</keyword>
<accession>L0KBZ0</accession>
<dbReference type="HOGENOM" id="CLU_3290536_0_0_9"/>
<gene>
    <name evidence="1" type="ordered locus">Halha_2190</name>
</gene>
<organism evidence="1 2">
    <name type="scientific">Halobacteroides halobius (strain ATCC 35273 / DSM 5150 / MD-1)</name>
    <dbReference type="NCBI Taxonomy" id="748449"/>
    <lineage>
        <taxon>Bacteria</taxon>
        <taxon>Bacillati</taxon>
        <taxon>Bacillota</taxon>
        <taxon>Clostridia</taxon>
        <taxon>Halanaerobiales</taxon>
        <taxon>Halobacteroidaceae</taxon>
        <taxon>Halobacteroides</taxon>
    </lineage>
</organism>
<sequence>MQQNKKVNLASGFPIRIGKFKCLCGAEELGLDTFSAVVEI</sequence>
<proteinExistence type="predicted"/>
<dbReference type="Proteomes" id="UP000010880">
    <property type="component" value="Chromosome"/>
</dbReference>